<comment type="caution">
    <text evidence="2">The sequence shown here is derived from an EMBL/GenBank/DDBJ whole genome shotgun (WGS) entry which is preliminary data.</text>
</comment>
<dbReference type="CDD" id="cd03801">
    <property type="entry name" value="GT4_PimA-like"/>
    <property type="match status" value="1"/>
</dbReference>
<dbReference type="SUPFAM" id="SSF53756">
    <property type="entry name" value="UDP-Glycosyltransferase/glycogen phosphorylase"/>
    <property type="match status" value="2"/>
</dbReference>
<protein>
    <submittedName>
        <fullName evidence="2">Glycosyltransferase</fullName>
    </submittedName>
</protein>
<evidence type="ECO:0000313" key="2">
    <source>
        <dbReference type="EMBL" id="MCA9382767.1"/>
    </source>
</evidence>
<accession>A0A955RIH8</accession>
<proteinExistence type="predicted"/>
<evidence type="ECO:0000259" key="1">
    <source>
        <dbReference type="Pfam" id="PF00534"/>
    </source>
</evidence>
<dbReference type="AlphaFoldDB" id="A0A955RIH8"/>
<feature type="domain" description="Glycosyl transferase family 1" evidence="1">
    <location>
        <begin position="546"/>
        <end position="710"/>
    </location>
</feature>
<dbReference type="GO" id="GO:0016757">
    <property type="term" value="F:glycosyltransferase activity"/>
    <property type="evidence" value="ECO:0007669"/>
    <property type="project" value="InterPro"/>
</dbReference>
<dbReference type="PANTHER" id="PTHR46656:SF3">
    <property type="entry name" value="PUTATIVE-RELATED"/>
    <property type="match status" value="1"/>
</dbReference>
<organism evidence="2 3">
    <name type="scientific">Candidatus Dojkabacteria bacterium</name>
    <dbReference type="NCBI Taxonomy" id="2099670"/>
    <lineage>
        <taxon>Bacteria</taxon>
        <taxon>Candidatus Dojkabacteria</taxon>
    </lineage>
</organism>
<dbReference type="Proteomes" id="UP000783287">
    <property type="component" value="Unassembled WGS sequence"/>
</dbReference>
<reference evidence="2" key="1">
    <citation type="submission" date="2020-04" db="EMBL/GenBank/DDBJ databases">
        <authorList>
            <person name="Zhang T."/>
        </authorList>
    </citation>
    <scope>NUCLEOTIDE SEQUENCE</scope>
    <source>
        <strain evidence="2">HKST-UBA14</strain>
    </source>
</reference>
<reference evidence="2" key="2">
    <citation type="journal article" date="2021" name="Microbiome">
        <title>Successional dynamics and alternative stable states in a saline activated sludge microbial community over 9 years.</title>
        <authorList>
            <person name="Wang Y."/>
            <person name="Ye J."/>
            <person name="Ju F."/>
            <person name="Liu L."/>
            <person name="Boyd J.A."/>
            <person name="Deng Y."/>
            <person name="Parks D.H."/>
            <person name="Jiang X."/>
            <person name="Yin X."/>
            <person name="Woodcroft B.J."/>
            <person name="Tyson G.W."/>
            <person name="Hugenholtz P."/>
            <person name="Polz M.F."/>
            <person name="Zhang T."/>
        </authorList>
    </citation>
    <scope>NUCLEOTIDE SEQUENCE</scope>
    <source>
        <strain evidence="2">HKST-UBA14</strain>
    </source>
</reference>
<sequence>MDKKQIQIIGPYATEYSLARVNRALGEALNKYQDEYQVRFWRSEEFTDRLPNNNDLKKYPWLTGLEDSDQNPDVYIFNNFPKSINSPYELAKFKGNNKIAYLAWEETIMPKRWIDEMNENLHGVMVTSDHVRHVFRNSGLKIPIRTVNLGIDQDLPNKAELYKLNTSKKYKFLHISSAHYRKGVDVLIKGYFETFTKDDDVVLVLKLFPNPNSKVDEIIANLRNENSPEVEIINNPDLTDGEIISLYSQCDAVVLPSRAEGFGIPMAEAMLMEKPLITTGYSGHMDFCNAENAFLLDYQLINSDSQLGTPGAKVAEPSIDDLKKHMKFLAENPDSDIVKSKVANAKKRVSELTWEKNANETLQFINEINKLAMYKNKKLVVLGPRNSTDGIAEYIKNFYTNIESSFADILYLANIDASGRVFEDDKNVKRTWEMGEKTFAETQNAISEFQPDIVHIQYHPAYFSLPDMANLISELTNKNIKVYLTPHAVQVDYIDFAANSEALNKCEKIYVHADFDKEFLNSKSLTNVELFKFGILEFNKEDRYRLRKRLGITSQHVVAIHGLIHNQKGMVEAIKAVSLLKDKYPDILLISATALNTDNITSSATYEQMQQAIRNDDLEDNVIAITDFIDTAEVIKLLQIADIVMFAYPDLKEGASGAVRKSFAALRPVVITNSHIFRDLDVGYRIENNQPEVIASAVTKLFEDQDLYNKEYQSIVDKVKNESWGIISEKYLLGLGTN</sequence>
<gene>
    <name evidence="2" type="ORF">KC909_00210</name>
</gene>
<feature type="domain" description="Glycosyl transferase family 1" evidence="1">
    <location>
        <begin position="167"/>
        <end position="295"/>
    </location>
</feature>
<dbReference type="EMBL" id="JAGQLK010000003">
    <property type="protein sequence ID" value="MCA9382767.1"/>
    <property type="molecule type" value="Genomic_DNA"/>
</dbReference>
<dbReference type="PANTHER" id="PTHR46656">
    <property type="entry name" value="PUTATIVE-RELATED"/>
    <property type="match status" value="1"/>
</dbReference>
<evidence type="ECO:0000313" key="3">
    <source>
        <dbReference type="Proteomes" id="UP000783287"/>
    </source>
</evidence>
<dbReference type="InterPro" id="IPR001296">
    <property type="entry name" value="Glyco_trans_1"/>
</dbReference>
<dbReference type="Gene3D" id="3.40.50.2000">
    <property type="entry name" value="Glycogen Phosphorylase B"/>
    <property type="match status" value="3"/>
</dbReference>
<name>A0A955RIH8_9BACT</name>
<dbReference type="Pfam" id="PF00534">
    <property type="entry name" value="Glycos_transf_1"/>
    <property type="match status" value="2"/>
</dbReference>